<feature type="compositionally biased region" description="Gly residues" evidence="1">
    <location>
        <begin position="37"/>
        <end position="47"/>
    </location>
</feature>
<dbReference type="EMBL" id="VSRR010042717">
    <property type="protein sequence ID" value="MPC76156.1"/>
    <property type="molecule type" value="Genomic_DNA"/>
</dbReference>
<proteinExistence type="predicted"/>
<feature type="region of interest" description="Disordered" evidence="1">
    <location>
        <begin position="21"/>
        <end position="69"/>
    </location>
</feature>
<keyword evidence="3" id="KW-1185">Reference proteome</keyword>
<feature type="compositionally biased region" description="Polar residues" evidence="1">
    <location>
        <begin position="59"/>
        <end position="69"/>
    </location>
</feature>
<sequence length="69" mass="7252">MSRRLAGDTLLPVVRRALGIIEKERSRRGKEEQEGMTVGGGRGGGGGGRKEDIPAPEQSGATSQHSPLL</sequence>
<feature type="compositionally biased region" description="Basic and acidic residues" evidence="1">
    <location>
        <begin position="21"/>
        <end position="33"/>
    </location>
</feature>
<dbReference type="AlphaFoldDB" id="A0A5B7I2F5"/>
<name>A0A5B7I2F5_PORTR</name>
<evidence type="ECO:0000256" key="1">
    <source>
        <dbReference type="SAM" id="MobiDB-lite"/>
    </source>
</evidence>
<protein>
    <submittedName>
        <fullName evidence="2">Uncharacterized protein</fullName>
    </submittedName>
</protein>
<evidence type="ECO:0000313" key="2">
    <source>
        <dbReference type="EMBL" id="MPC76156.1"/>
    </source>
</evidence>
<evidence type="ECO:0000313" key="3">
    <source>
        <dbReference type="Proteomes" id="UP000324222"/>
    </source>
</evidence>
<reference evidence="2 3" key="1">
    <citation type="submission" date="2019-05" db="EMBL/GenBank/DDBJ databases">
        <title>Another draft genome of Portunus trituberculatus and its Hox gene families provides insights of decapod evolution.</title>
        <authorList>
            <person name="Jeong J.-H."/>
            <person name="Song I."/>
            <person name="Kim S."/>
            <person name="Choi T."/>
            <person name="Kim D."/>
            <person name="Ryu S."/>
            <person name="Kim W."/>
        </authorList>
    </citation>
    <scope>NUCLEOTIDE SEQUENCE [LARGE SCALE GENOMIC DNA]</scope>
    <source>
        <tissue evidence="2">Muscle</tissue>
    </source>
</reference>
<comment type="caution">
    <text evidence="2">The sequence shown here is derived from an EMBL/GenBank/DDBJ whole genome shotgun (WGS) entry which is preliminary data.</text>
</comment>
<accession>A0A5B7I2F5</accession>
<gene>
    <name evidence="2" type="ORF">E2C01_070561</name>
</gene>
<dbReference type="Proteomes" id="UP000324222">
    <property type="component" value="Unassembled WGS sequence"/>
</dbReference>
<organism evidence="2 3">
    <name type="scientific">Portunus trituberculatus</name>
    <name type="common">Swimming crab</name>
    <name type="synonym">Neptunus trituberculatus</name>
    <dbReference type="NCBI Taxonomy" id="210409"/>
    <lineage>
        <taxon>Eukaryota</taxon>
        <taxon>Metazoa</taxon>
        <taxon>Ecdysozoa</taxon>
        <taxon>Arthropoda</taxon>
        <taxon>Crustacea</taxon>
        <taxon>Multicrustacea</taxon>
        <taxon>Malacostraca</taxon>
        <taxon>Eumalacostraca</taxon>
        <taxon>Eucarida</taxon>
        <taxon>Decapoda</taxon>
        <taxon>Pleocyemata</taxon>
        <taxon>Brachyura</taxon>
        <taxon>Eubrachyura</taxon>
        <taxon>Portunoidea</taxon>
        <taxon>Portunidae</taxon>
        <taxon>Portuninae</taxon>
        <taxon>Portunus</taxon>
    </lineage>
</organism>